<evidence type="ECO:0000256" key="2">
    <source>
        <dbReference type="SAM" id="SignalP"/>
    </source>
</evidence>
<name>A0ABR1RPR5_9PEZI</name>
<keyword evidence="2" id="KW-0732">Signal</keyword>
<feature type="chain" id="PRO_5045595462" evidence="2">
    <location>
        <begin position="24"/>
        <end position="110"/>
    </location>
</feature>
<gene>
    <name evidence="3" type="ORF">PG993_015154</name>
</gene>
<evidence type="ECO:0000256" key="1">
    <source>
        <dbReference type="SAM" id="MobiDB-lite"/>
    </source>
</evidence>
<organism evidence="3 4">
    <name type="scientific">Apiospora rasikravindrae</name>
    <dbReference type="NCBI Taxonomy" id="990691"/>
    <lineage>
        <taxon>Eukaryota</taxon>
        <taxon>Fungi</taxon>
        <taxon>Dikarya</taxon>
        <taxon>Ascomycota</taxon>
        <taxon>Pezizomycotina</taxon>
        <taxon>Sordariomycetes</taxon>
        <taxon>Xylariomycetidae</taxon>
        <taxon>Amphisphaeriales</taxon>
        <taxon>Apiosporaceae</taxon>
        <taxon>Apiospora</taxon>
    </lineage>
</organism>
<sequence>MKSFTLLSTLLAALGLLPAATQATWCQFYYDDACKNNANGDTSFDCGNNHVFGSGGGFVKCHDVKNPCLISRCQDQSCSGAQNTQIAQGNTQCTGTGGAGPWAREKQVIQ</sequence>
<keyword evidence="4" id="KW-1185">Reference proteome</keyword>
<dbReference type="Proteomes" id="UP001444661">
    <property type="component" value="Unassembled WGS sequence"/>
</dbReference>
<feature type="region of interest" description="Disordered" evidence="1">
    <location>
        <begin position="88"/>
        <end position="110"/>
    </location>
</feature>
<dbReference type="EMBL" id="JAQQWK010000014">
    <property type="protein sequence ID" value="KAK8016965.1"/>
    <property type="molecule type" value="Genomic_DNA"/>
</dbReference>
<protein>
    <submittedName>
        <fullName evidence="3">Uncharacterized protein</fullName>
    </submittedName>
</protein>
<evidence type="ECO:0000313" key="4">
    <source>
        <dbReference type="Proteomes" id="UP001444661"/>
    </source>
</evidence>
<evidence type="ECO:0000313" key="3">
    <source>
        <dbReference type="EMBL" id="KAK8016965.1"/>
    </source>
</evidence>
<reference evidence="3 4" key="1">
    <citation type="submission" date="2023-01" db="EMBL/GenBank/DDBJ databases">
        <title>Analysis of 21 Apiospora genomes using comparative genomics revels a genus with tremendous synthesis potential of carbohydrate active enzymes and secondary metabolites.</title>
        <authorList>
            <person name="Sorensen T."/>
        </authorList>
    </citation>
    <scope>NUCLEOTIDE SEQUENCE [LARGE SCALE GENOMIC DNA]</scope>
    <source>
        <strain evidence="3 4">CBS 33761</strain>
    </source>
</reference>
<comment type="caution">
    <text evidence="3">The sequence shown here is derived from an EMBL/GenBank/DDBJ whole genome shotgun (WGS) entry which is preliminary data.</text>
</comment>
<feature type="signal peptide" evidence="2">
    <location>
        <begin position="1"/>
        <end position="23"/>
    </location>
</feature>
<proteinExistence type="predicted"/>
<accession>A0ABR1RPR5</accession>